<reference evidence="2 3" key="1">
    <citation type="submission" date="2014-04" db="EMBL/GenBank/DDBJ databases">
        <authorList>
            <consortium name="DOE Joint Genome Institute"/>
            <person name="Kuo A."/>
            <person name="Kohler A."/>
            <person name="Costa M.D."/>
            <person name="Nagy L.G."/>
            <person name="Floudas D."/>
            <person name="Copeland A."/>
            <person name="Barry K.W."/>
            <person name="Cichocki N."/>
            <person name="Veneault-Fourrey C."/>
            <person name="LaButti K."/>
            <person name="Lindquist E.A."/>
            <person name="Lipzen A."/>
            <person name="Lundell T."/>
            <person name="Morin E."/>
            <person name="Murat C."/>
            <person name="Sun H."/>
            <person name="Tunlid A."/>
            <person name="Henrissat B."/>
            <person name="Grigoriev I.V."/>
            <person name="Hibbett D.S."/>
            <person name="Martin F."/>
            <person name="Nordberg H.P."/>
            <person name="Cantor M.N."/>
            <person name="Hua S.X."/>
        </authorList>
    </citation>
    <scope>NUCLEOTIDE SEQUENCE [LARGE SCALE GENOMIC DNA]</scope>
    <source>
        <strain evidence="2 3">441</strain>
    </source>
</reference>
<dbReference type="AlphaFoldDB" id="A0A0C9Z305"/>
<proteinExistence type="predicted"/>
<sequence length="54" mass="6288">MIPMDCVGQMIFCFLFSILQPIAQVQMDRSGVLVYFRWIHNNSGRDNRTIPAAW</sequence>
<protein>
    <submittedName>
        <fullName evidence="2">Uncharacterized protein</fullName>
    </submittedName>
</protein>
<feature type="signal peptide" evidence="1">
    <location>
        <begin position="1"/>
        <end position="25"/>
    </location>
</feature>
<feature type="chain" id="PRO_5002206966" evidence="1">
    <location>
        <begin position="26"/>
        <end position="54"/>
    </location>
</feature>
<keyword evidence="1" id="KW-0732">Signal</keyword>
<reference evidence="3" key="2">
    <citation type="submission" date="2015-01" db="EMBL/GenBank/DDBJ databases">
        <title>Evolutionary Origins and Diversification of the Mycorrhizal Mutualists.</title>
        <authorList>
            <consortium name="DOE Joint Genome Institute"/>
            <consortium name="Mycorrhizal Genomics Consortium"/>
            <person name="Kohler A."/>
            <person name="Kuo A."/>
            <person name="Nagy L.G."/>
            <person name="Floudas D."/>
            <person name="Copeland A."/>
            <person name="Barry K.W."/>
            <person name="Cichocki N."/>
            <person name="Veneault-Fourrey C."/>
            <person name="LaButti K."/>
            <person name="Lindquist E.A."/>
            <person name="Lipzen A."/>
            <person name="Lundell T."/>
            <person name="Morin E."/>
            <person name="Murat C."/>
            <person name="Riley R."/>
            <person name="Ohm R."/>
            <person name="Sun H."/>
            <person name="Tunlid A."/>
            <person name="Henrissat B."/>
            <person name="Grigoriev I.V."/>
            <person name="Hibbett D.S."/>
            <person name="Martin F."/>
        </authorList>
    </citation>
    <scope>NUCLEOTIDE SEQUENCE [LARGE SCALE GENOMIC DNA]</scope>
    <source>
        <strain evidence="3">441</strain>
    </source>
</reference>
<keyword evidence="3" id="KW-1185">Reference proteome</keyword>
<feature type="non-terminal residue" evidence="2">
    <location>
        <position position="1"/>
    </location>
</feature>
<gene>
    <name evidence="2" type="ORF">PISMIDRAFT_686024</name>
</gene>
<evidence type="ECO:0000313" key="3">
    <source>
        <dbReference type="Proteomes" id="UP000054018"/>
    </source>
</evidence>
<dbReference type="Proteomes" id="UP000054018">
    <property type="component" value="Unassembled WGS sequence"/>
</dbReference>
<name>A0A0C9Z305_9AGAM</name>
<accession>A0A0C9Z305</accession>
<organism evidence="2 3">
    <name type="scientific">Pisolithus microcarpus 441</name>
    <dbReference type="NCBI Taxonomy" id="765257"/>
    <lineage>
        <taxon>Eukaryota</taxon>
        <taxon>Fungi</taxon>
        <taxon>Dikarya</taxon>
        <taxon>Basidiomycota</taxon>
        <taxon>Agaricomycotina</taxon>
        <taxon>Agaricomycetes</taxon>
        <taxon>Agaricomycetidae</taxon>
        <taxon>Boletales</taxon>
        <taxon>Sclerodermatineae</taxon>
        <taxon>Pisolithaceae</taxon>
        <taxon>Pisolithus</taxon>
    </lineage>
</organism>
<dbReference type="HOGENOM" id="CLU_3056105_0_0_1"/>
<dbReference type="EMBL" id="KN833847">
    <property type="protein sequence ID" value="KIK16802.1"/>
    <property type="molecule type" value="Genomic_DNA"/>
</dbReference>
<feature type="non-terminal residue" evidence="2">
    <location>
        <position position="54"/>
    </location>
</feature>
<evidence type="ECO:0000313" key="2">
    <source>
        <dbReference type="EMBL" id="KIK16802.1"/>
    </source>
</evidence>
<evidence type="ECO:0000256" key="1">
    <source>
        <dbReference type="SAM" id="SignalP"/>
    </source>
</evidence>